<dbReference type="PANTHER" id="PTHR23542">
    <property type="match status" value="1"/>
</dbReference>
<protein>
    <recommendedName>
        <fullName evidence="4">MFS transporter</fullName>
    </recommendedName>
</protein>
<dbReference type="RefSeq" id="WP_311623583.1">
    <property type="nucleotide sequence ID" value="NZ_JAVRFE010000012.1"/>
</dbReference>
<keyword evidence="1" id="KW-0812">Transmembrane</keyword>
<gene>
    <name evidence="2" type="ORF">RM550_11510</name>
</gene>
<keyword evidence="1" id="KW-0472">Membrane</keyword>
<dbReference type="EMBL" id="JAVRFE010000012">
    <property type="protein sequence ID" value="MDT0456365.1"/>
    <property type="molecule type" value="Genomic_DNA"/>
</dbReference>
<feature type="transmembrane region" description="Helical" evidence="1">
    <location>
        <begin position="47"/>
        <end position="67"/>
    </location>
</feature>
<dbReference type="Proteomes" id="UP001180551">
    <property type="component" value="Unassembled WGS sequence"/>
</dbReference>
<dbReference type="PANTHER" id="PTHR23542:SF1">
    <property type="entry name" value="MAJOR FACILITATOR SUPERFAMILY (MFS) PROFILE DOMAIN-CONTAINING PROTEIN"/>
    <property type="match status" value="1"/>
</dbReference>
<sequence>MINLGLVDVLRSSRVPRLAGGTLVGRIPNALALAAIPMQLRYADQSWLTVGAAAAVYSLLSAAGSPIWGRMVDRGRARFAIWLTSIVSGFGFLGFAASGHSMVVAFVALGVAGVFNPPFEPYLRSAWPRIVRGPLLMKAYAFDSASQELLFIVAPLVATASAIVLNPTLASYLCIVFLLLGAWMIEVMPTADAEDRVEHMGFRRVIGPLFFGAFRLLMCCAAMIGVTIGAMAILGGRLTESHTSVGGVGILLSLHGCGAFIGALTLSGGDTEKIGNLTKRLIAVLVAFSASWALAAPFFPVLVQESSFFFAGFFMGPALTWTFALVNASIPKGEISEAFSWLGGIIVVGSSGGSFLAGTLGSWSGQSAVVVMIVAASVLAVGAAATLNLRSARTSAGREAGPLDSVTLSSG</sequence>
<evidence type="ECO:0000313" key="3">
    <source>
        <dbReference type="Proteomes" id="UP001180551"/>
    </source>
</evidence>
<feature type="transmembrane region" description="Helical" evidence="1">
    <location>
        <begin position="169"/>
        <end position="188"/>
    </location>
</feature>
<organism evidence="2 3">
    <name type="scientific">Streptomyces mooreae</name>
    <dbReference type="NCBI Taxonomy" id="3075523"/>
    <lineage>
        <taxon>Bacteria</taxon>
        <taxon>Bacillati</taxon>
        <taxon>Actinomycetota</taxon>
        <taxon>Actinomycetes</taxon>
        <taxon>Kitasatosporales</taxon>
        <taxon>Streptomycetaceae</taxon>
        <taxon>Streptomyces</taxon>
    </lineage>
</organism>
<name>A0ABU2T7P2_9ACTN</name>
<evidence type="ECO:0000256" key="1">
    <source>
        <dbReference type="SAM" id="Phobius"/>
    </source>
</evidence>
<feature type="transmembrane region" description="Helical" evidence="1">
    <location>
        <begin position="246"/>
        <end position="269"/>
    </location>
</feature>
<evidence type="ECO:0000313" key="2">
    <source>
        <dbReference type="EMBL" id="MDT0456365.1"/>
    </source>
</evidence>
<dbReference type="Gene3D" id="1.20.1250.20">
    <property type="entry name" value="MFS general substrate transporter like domains"/>
    <property type="match status" value="1"/>
</dbReference>
<comment type="caution">
    <text evidence="2">The sequence shown here is derived from an EMBL/GenBank/DDBJ whole genome shotgun (WGS) entry which is preliminary data.</text>
</comment>
<proteinExistence type="predicted"/>
<feature type="transmembrane region" description="Helical" evidence="1">
    <location>
        <begin position="369"/>
        <end position="389"/>
    </location>
</feature>
<dbReference type="InterPro" id="IPR011701">
    <property type="entry name" value="MFS"/>
</dbReference>
<keyword evidence="3" id="KW-1185">Reference proteome</keyword>
<evidence type="ECO:0008006" key="4">
    <source>
        <dbReference type="Google" id="ProtNLM"/>
    </source>
</evidence>
<reference evidence="2" key="1">
    <citation type="submission" date="2024-05" db="EMBL/GenBank/DDBJ databases">
        <title>30 novel species of actinomycetes from the DSMZ collection.</title>
        <authorList>
            <person name="Nouioui I."/>
        </authorList>
    </citation>
    <scope>NUCLEOTIDE SEQUENCE</scope>
    <source>
        <strain evidence="2">DSM 41527</strain>
    </source>
</reference>
<feature type="transmembrane region" description="Helical" evidence="1">
    <location>
        <begin position="281"/>
        <end position="302"/>
    </location>
</feature>
<dbReference type="InterPro" id="IPR036259">
    <property type="entry name" value="MFS_trans_sf"/>
</dbReference>
<feature type="transmembrane region" description="Helical" evidence="1">
    <location>
        <begin position="308"/>
        <end position="326"/>
    </location>
</feature>
<accession>A0ABU2T7P2</accession>
<feature type="transmembrane region" description="Helical" evidence="1">
    <location>
        <begin position="338"/>
        <end position="357"/>
    </location>
</feature>
<dbReference type="SUPFAM" id="SSF103473">
    <property type="entry name" value="MFS general substrate transporter"/>
    <property type="match status" value="1"/>
</dbReference>
<keyword evidence="1" id="KW-1133">Transmembrane helix</keyword>
<dbReference type="Pfam" id="PF07690">
    <property type="entry name" value="MFS_1"/>
    <property type="match status" value="1"/>
</dbReference>
<feature type="transmembrane region" description="Helical" evidence="1">
    <location>
        <begin position="209"/>
        <end position="234"/>
    </location>
</feature>